<name>A0A7G9YJ92_9EURY</name>
<reference evidence="1" key="1">
    <citation type="submission" date="2020-06" db="EMBL/GenBank/DDBJ databases">
        <title>Unique genomic features of the anaerobic methanotrophic archaea.</title>
        <authorList>
            <person name="Chadwick G.L."/>
            <person name="Skennerton C.T."/>
            <person name="Laso-Perez R."/>
            <person name="Leu A.O."/>
            <person name="Speth D.R."/>
            <person name="Yu H."/>
            <person name="Morgan-Lang C."/>
            <person name="Hatzenpichler R."/>
            <person name="Goudeau D."/>
            <person name="Malmstrom R."/>
            <person name="Brazelton W.J."/>
            <person name="Woyke T."/>
            <person name="Hallam S.J."/>
            <person name="Tyson G.W."/>
            <person name="Wegener G."/>
            <person name="Boetius A."/>
            <person name="Orphan V."/>
        </authorList>
    </citation>
    <scope>NUCLEOTIDE SEQUENCE</scope>
</reference>
<dbReference type="InterPro" id="IPR036188">
    <property type="entry name" value="FAD/NAD-bd_sf"/>
</dbReference>
<dbReference type="SUPFAM" id="SSF51905">
    <property type="entry name" value="FAD/NAD(P)-binding domain"/>
    <property type="match status" value="1"/>
</dbReference>
<dbReference type="EMBL" id="MT631302">
    <property type="protein sequence ID" value="QNO48076.1"/>
    <property type="molecule type" value="Genomic_DNA"/>
</dbReference>
<dbReference type="PANTHER" id="PTHR42685:SF18">
    <property type="entry name" value="DIGERANYLGERANYLGLYCEROPHOSPHOLIPID REDUCTASE"/>
    <property type="match status" value="1"/>
</dbReference>
<gene>
    <name evidence="1" type="ORF">NKOHCHHF_00001</name>
</gene>
<organism evidence="1">
    <name type="scientific">Candidatus Methanogaster sp. ANME-2c ERB4</name>
    <dbReference type="NCBI Taxonomy" id="2759911"/>
    <lineage>
        <taxon>Archaea</taxon>
        <taxon>Methanobacteriati</taxon>
        <taxon>Methanobacteriota</taxon>
        <taxon>Stenosarchaea group</taxon>
        <taxon>Methanomicrobia</taxon>
        <taxon>Methanosarcinales</taxon>
        <taxon>ANME-2 cluster</taxon>
        <taxon>Candidatus Methanogasteraceae</taxon>
        <taxon>Candidatus Methanogaster</taxon>
    </lineage>
</organism>
<dbReference type="InterPro" id="IPR050407">
    <property type="entry name" value="Geranylgeranyl_reductase"/>
</dbReference>
<protein>
    <submittedName>
        <fullName evidence="1">Digeranylgeranylglycerophospholipid reductase</fullName>
        <ecNumber evidence="1">1.3.1.101</ecNumber>
    </submittedName>
</protein>
<keyword evidence="1" id="KW-0560">Oxidoreductase</keyword>
<evidence type="ECO:0000313" key="1">
    <source>
        <dbReference type="EMBL" id="QNO48076.1"/>
    </source>
</evidence>
<dbReference type="EC" id="1.3.1.101" evidence="1"/>
<sequence length="258" mass="28223">MSTSDGMIRSKIVIVSDGINSKTAGLLGLKTVRYPNDIAWAVEAEIEADGVGNADMFEYYLGSIAPGWKSTYSPGGGDYATLGVYVRRNGTDVSSFFDNWLEKFKRMKGLDDIKILKKHVGGDPIATIPKQIVSDGIMVTGGAAGQSGIGYGMRAGQICGDVAADAIAKGDVSAKVLSQYKKQWNSEFRTEYYLGHIALETLRKMDDHEIDNIMKTFKDQDLSFLHGSSFNQAIQVGLFMLKKNPASLLSYRALLRNR</sequence>
<accession>A0A7G9YJ92</accession>
<proteinExistence type="predicted"/>
<dbReference type="GO" id="GO:0016491">
    <property type="term" value="F:oxidoreductase activity"/>
    <property type="evidence" value="ECO:0007669"/>
    <property type="project" value="UniProtKB-KW"/>
</dbReference>
<dbReference type="AlphaFoldDB" id="A0A7G9YJ92"/>
<dbReference type="Gene3D" id="3.50.50.60">
    <property type="entry name" value="FAD/NAD(P)-binding domain"/>
    <property type="match status" value="1"/>
</dbReference>
<dbReference type="PANTHER" id="PTHR42685">
    <property type="entry name" value="GERANYLGERANYL DIPHOSPHATE REDUCTASE"/>
    <property type="match status" value="1"/>
</dbReference>